<gene>
    <name evidence="2" type="ORF">AKJ51_04185</name>
</gene>
<dbReference type="Proteomes" id="UP000070263">
    <property type="component" value="Unassembled WGS sequence"/>
</dbReference>
<dbReference type="AlphaFoldDB" id="A0A133VI40"/>
<proteinExistence type="predicted"/>
<evidence type="ECO:0000313" key="3">
    <source>
        <dbReference type="Proteomes" id="UP000070263"/>
    </source>
</evidence>
<sequence length="101" mass="11825">MKTRVVNLHVENYDIYIGRSRDGKDITNTRPTDKGWLGNPFTVKEYGRKGAIRKYKEVFYDKIEKDETFRYAVEQLKGKILGCFCKPKACHGDVIVEYLEE</sequence>
<comment type="caution">
    <text evidence="2">The sequence shown here is derived from an EMBL/GenBank/DDBJ whole genome shotgun (WGS) entry which is preliminary data.</text>
</comment>
<name>A0A133VI40_9EURY</name>
<accession>A0A133VI40</accession>
<dbReference type="EMBL" id="LHYE01000057">
    <property type="protein sequence ID" value="KXB06101.1"/>
    <property type="molecule type" value="Genomic_DNA"/>
</dbReference>
<dbReference type="InterPro" id="IPR025475">
    <property type="entry name" value="DUF4326"/>
</dbReference>
<keyword evidence="3" id="KW-1185">Reference proteome</keyword>
<evidence type="ECO:0000313" key="2">
    <source>
        <dbReference type="EMBL" id="KXB06101.1"/>
    </source>
</evidence>
<protein>
    <recommendedName>
        <fullName evidence="1">DUF4326 domain-containing protein</fullName>
    </recommendedName>
</protein>
<reference evidence="2 3" key="1">
    <citation type="journal article" date="2016" name="Sci. Rep.">
        <title>Metabolic traits of an uncultured archaeal lineage -MSBL1- from brine pools of the Red Sea.</title>
        <authorList>
            <person name="Mwirichia R."/>
            <person name="Alam I."/>
            <person name="Rashid M."/>
            <person name="Vinu M."/>
            <person name="Ba-Alawi W."/>
            <person name="Anthony Kamau A."/>
            <person name="Kamanda Ngugi D."/>
            <person name="Goker M."/>
            <person name="Klenk H.P."/>
            <person name="Bajic V."/>
            <person name="Stingl U."/>
        </authorList>
    </citation>
    <scope>NUCLEOTIDE SEQUENCE [LARGE SCALE GENOMIC DNA]</scope>
    <source>
        <strain evidence="2">SCGC-AAA382A20</strain>
    </source>
</reference>
<organism evidence="2 3">
    <name type="scientific">candidate division MSBL1 archaeon SCGC-AAA382A20</name>
    <dbReference type="NCBI Taxonomy" id="1698280"/>
    <lineage>
        <taxon>Archaea</taxon>
        <taxon>Methanobacteriati</taxon>
        <taxon>Methanobacteriota</taxon>
        <taxon>candidate division MSBL1</taxon>
    </lineage>
</organism>
<evidence type="ECO:0000259" key="1">
    <source>
        <dbReference type="Pfam" id="PF14216"/>
    </source>
</evidence>
<dbReference type="Pfam" id="PF14216">
    <property type="entry name" value="DUF4326"/>
    <property type="match status" value="1"/>
</dbReference>
<feature type="domain" description="DUF4326" evidence="1">
    <location>
        <begin position="4"/>
        <end position="97"/>
    </location>
</feature>